<dbReference type="InParanoid" id="A0A7M7JB43"/>
<dbReference type="GO" id="GO:0005615">
    <property type="term" value="C:extracellular space"/>
    <property type="evidence" value="ECO:0007669"/>
    <property type="project" value="TreeGrafter"/>
</dbReference>
<dbReference type="GO" id="GO:0031012">
    <property type="term" value="C:extracellular matrix"/>
    <property type="evidence" value="ECO:0007669"/>
    <property type="project" value="TreeGrafter"/>
</dbReference>
<proteinExistence type="predicted"/>
<feature type="compositionally biased region" description="Basic and acidic residues" evidence="3">
    <location>
        <begin position="164"/>
        <end position="183"/>
    </location>
</feature>
<dbReference type="Proteomes" id="UP000594260">
    <property type="component" value="Unplaced"/>
</dbReference>
<organism evidence="5 6">
    <name type="scientific">Varroa destructor</name>
    <name type="common">Honeybee mite</name>
    <dbReference type="NCBI Taxonomy" id="109461"/>
    <lineage>
        <taxon>Eukaryota</taxon>
        <taxon>Metazoa</taxon>
        <taxon>Ecdysozoa</taxon>
        <taxon>Arthropoda</taxon>
        <taxon>Chelicerata</taxon>
        <taxon>Arachnida</taxon>
        <taxon>Acari</taxon>
        <taxon>Parasitiformes</taxon>
        <taxon>Mesostigmata</taxon>
        <taxon>Gamasina</taxon>
        <taxon>Dermanyssoidea</taxon>
        <taxon>Varroidae</taxon>
        <taxon>Varroa</taxon>
    </lineage>
</organism>
<dbReference type="RefSeq" id="XP_022649450.1">
    <property type="nucleotide sequence ID" value="XM_022793715.1"/>
</dbReference>
<dbReference type="AlphaFoldDB" id="A0A7M7JB43"/>
<feature type="compositionally biased region" description="Low complexity" evidence="3">
    <location>
        <begin position="50"/>
        <end position="132"/>
    </location>
</feature>
<evidence type="ECO:0000313" key="6">
    <source>
        <dbReference type="Proteomes" id="UP000594260"/>
    </source>
</evidence>
<dbReference type="Pfam" id="PF00379">
    <property type="entry name" value="Chitin_bind_4"/>
    <property type="match status" value="1"/>
</dbReference>
<evidence type="ECO:0000256" key="2">
    <source>
        <dbReference type="PROSITE-ProRule" id="PRU00497"/>
    </source>
</evidence>
<dbReference type="KEGG" id="vde:111245397"/>
<dbReference type="InterPro" id="IPR000618">
    <property type="entry name" value="Insect_cuticle"/>
</dbReference>
<dbReference type="EnsemblMetazoa" id="XM_022793715">
    <property type="protein sequence ID" value="XP_022649450"/>
    <property type="gene ID" value="LOC111245397"/>
</dbReference>
<dbReference type="PANTHER" id="PTHR12236:SF79">
    <property type="entry name" value="CUTICULAR PROTEIN 50CB-RELATED"/>
    <property type="match status" value="1"/>
</dbReference>
<evidence type="ECO:0000256" key="3">
    <source>
        <dbReference type="SAM" id="MobiDB-lite"/>
    </source>
</evidence>
<reference evidence="5" key="1">
    <citation type="submission" date="2021-01" db="UniProtKB">
        <authorList>
            <consortium name="EnsemblMetazoa"/>
        </authorList>
    </citation>
    <scope>IDENTIFICATION</scope>
</reference>
<dbReference type="InterPro" id="IPR051217">
    <property type="entry name" value="Insect_Cuticle_Struc_Prot"/>
</dbReference>
<accession>A0A7M7JB43</accession>
<protein>
    <submittedName>
        <fullName evidence="5">Uncharacterized protein</fullName>
    </submittedName>
</protein>
<feature type="signal peptide" evidence="4">
    <location>
        <begin position="1"/>
        <end position="18"/>
    </location>
</feature>
<dbReference type="InterPro" id="IPR031311">
    <property type="entry name" value="CHIT_BIND_RR_consensus"/>
</dbReference>
<dbReference type="PANTHER" id="PTHR12236">
    <property type="entry name" value="STRUCTURAL CONTITUENT OF CUTICLE"/>
    <property type="match status" value="1"/>
</dbReference>
<keyword evidence="4" id="KW-0732">Signal</keyword>
<dbReference type="OrthoDB" id="6510765at2759"/>
<evidence type="ECO:0000256" key="1">
    <source>
        <dbReference type="ARBA" id="ARBA00022460"/>
    </source>
</evidence>
<dbReference type="GO" id="GO:0042302">
    <property type="term" value="F:structural constituent of cuticle"/>
    <property type="evidence" value="ECO:0007669"/>
    <property type="project" value="UniProtKB-UniRule"/>
</dbReference>
<name>A0A7M7JB43_VARDE</name>
<dbReference type="PROSITE" id="PS00233">
    <property type="entry name" value="CHIT_BIND_RR_1"/>
    <property type="match status" value="1"/>
</dbReference>
<feature type="region of interest" description="Disordered" evidence="3">
    <location>
        <begin position="21"/>
        <end position="186"/>
    </location>
</feature>
<evidence type="ECO:0000313" key="5">
    <source>
        <dbReference type="EnsemblMetazoa" id="XP_022649450"/>
    </source>
</evidence>
<evidence type="ECO:0000256" key="4">
    <source>
        <dbReference type="SAM" id="SignalP"/>
    </source>
</evidence>
<dbReference type="GeneID" id="111245397"/>
<keyword evidence="6" id="KW-1185">Reference proteome</keyword>
<feature type="compositionally biased region" description="Polar residues" evidence="3">
    <location>
        <begin position="137"/>
        <end position="147"/>
    </location>
</feature>
<sequence length="431" mass="45820">MKIIVVLPLLLVAAYAYAQNDLNDDDDGKNDSPLSLIQQEFGEKPRRKSTSFSSSPSLSGSASSSGTSSGPSSSPASDFSPSANFPSPTSSSNPSALSSQSSPKYDTGFSSSSFSDSTPPTPESLESTTNSPFGDPTTASQSNSVVGSDNDLLPPRGTSSDHGGTSDHDTSGRIPEITRRSDQVKPSAFVDDRTAELLYRHSYGGIRDRSGLLPIDLSFASRLHALLPPVSRNNENRSSRPFNFAYVSPTEAGGAHAHSEVADVGGRRVGFYTIRQPNGHVRRVNYIADHNGFRAEVLTNEPGTDNQNTAGVIYRSSAALPYPERYSPPGVPPSSLTPANIPVSTPIGTTVHGLPSPLSPISPLSSLAVTPTGLPLSPSEVARPINPLRYPTAAELENRYRFPSGSLFPDLRMRYVRIPDGFRAVLVPLHS</sequence>
<dbReference type="PROSITE" id="PS51155">
    <property type="entry name" value="CHIT_BIND_RR_2"/>
    <property type="match status" value="1"/>
</dbReference>
<keyword evidence="1 2" id="KW-0193">Cuticle</keyword>
<feature type="chain" id="PRO_5029590602" evidence="4">
    <location>
        <begin position="19"/>
        <end position="431"/>
    </location>
</feature>